<evidence type="ECO:0000256" key="2">
    <source>
        <dbReference type="SAM" id="MobiDB-lite"/>
    </source>
</evidence>
<keyword evidence="1" id="KW-0175">Coiled coil</keyword>
<evidence type="ECO:0000256" key="1">
    <source>
        <dbReference type="SAM" id="Coils"/>
    </source>
</evidence>
<dbReference type="OrthoDB" id="72630at2759"/>
<comment type="caution">
    <text evidence="3">The sequence shown here is derived from an EMBL/GenBank/DDBJ whole genome shotgun (WGS) entry which is preliminary data.</text>
</comment>
<accession>A0A1V9YBA6</accession>
<evidence type="ECO:0000313" key="4">
    <source>
        <dbReference type="Proteomes" id="UP000243579"/>
    </source>
</evidence>
<dbReference type="Proteomes" id="UP000243579">
    <property type="component" value="Unassembled WGS sequence"/>
</dbReference>
<proteinExistence type="predicted"/>
<feature type="compositionally biased region" description="Low complexity" evidence="2">
    <location>
        <begin position="28"/>
        <end position="38"/>
    </location>
</feature>
<sequence length="327" mass="36736">MDESVKPRSPPRHRRARSPSVQISPRHSSMVSSKGMKSVTSVPEITHDEYFRLLRKTDVLGYLVRVNGDLETKEARLESAEMDNAKLSAVQRHLAVEYELVKSQLTETKRVFLDHLAQLTHGCLEEEALQSGHSSEAAIEFADAQSKTRQANDLHRLQRAADPNHFDEGEVGPAVLAKLAKERLTQYGAICRAYRKELRRVETLSYEQESKGAAAHSTEHLYTESIESALTSVQSEKAQLADRMTLVVKQNDALEAQVASLQAELDGRRSHERLLRAQWAQQEQVILHLLTTVKGDIKKRFGFIPPALEHHSFAPQHAPPPPPFSSH</sequence>
<protein>
    <submittedName>
        <fullName evidence="3">Uncharacterized protein</fullName>
    </submittedName>
</protein>
<gene>
    <name evidence="3" type="ORF">ACHHYP_15233</name>
</gene>
<keyword evidence="4" id="KW-1185">Reference proteome</keyword>
<organism evidence="3 4">
    <name type="scientific">Achlya hypogyna</name>
    <name type="common">Oomycete</name>
    <name type="synonym">Protoachlya hypogyna</name>
    <dbReference type="NCBI Taxonomy" id="1202772"/>
    <lineage>
        <taxon>Eukaryota</taxon>
        <taxon>Sar</taxon>
        <taxon>Stramenopiles</taxon>
        <taxon>Oomycota</taxon>
        <taxon>Saprolegniomycetes</taxon>
        <taxon>Saprolegniales</taxon>
        <taxon>Achlyaceae</taxon>
        <taxon>Achlya</taxon>
    </lineage>
</organism>
<dbReference type="AlphaFoldDB" id="A0A1V9YBA6"/>
<dbReference type="EMBL" id="JNBR01002405">
    <property type="protein sequence ID" value="OQR82997.1"/>
    <property type="molecule type" value="Genomic_DNA"/>
</dbReference>
<name>A0A1V9YBA6_ACHHY</name>
<evidence type="ECO:0000313" key="3">
    <source>
        <dbReference type="EMBL" id="OQR82997.1"/>
    </source>
</evidence>
<feature type="region of interest" description="Disordered" evidence="2">
    <location>
        <begin position="1"/>
        <end position="38"/>
    </location>
</feature>
<feature type="coiled-coil region" evidence="1">
    <location>
        <begin position="63"/>
        <end position="90"/>
    </location>
</feature>
<reference evidence="3 4" key="1">
    <citation type="journal article" date="2014" name="Genome Biol. Evol.">
        <title>The secreted proteins of Achlya hypogyna and Thraustotheca clavata identify the ancestral oomycete secretome and reveal gene acquisitions by horizontal gene transfer.</title>
        <authorList>
            <person name="Misner I."/>
            <person name="Blouin N."/>
            <person name="Leonard G."/>
            <person name="Richards T.A."/>
            <person name="Lane C.E."/>
        </authorList>
    </citation>
    <scope>NUCLEOTIDE SEQUENCE [LARGE SCALE GENOMIC DNA]</scope>
    <source>
        <strain evidence="3 4">ATCC 48635</strain>
    </source>
</reference>